<gene>
    <name evidence="2" type="ORF">BT246_72120</name>
</gene>
<sequence>MSEAIQLSRIETYIEEWHECYLSELKKTGYVVTLDLSNEEHRQIWYGLNDLEHFLRSSRLSLKDVYVSLNAFRHGSRKTSDLRQIRNIGVDLDFYKLGLTREHVMEELNRLIAKGTIPCPNVTLHGRGMQLIYSISGGAAPVMGYMAQYITNNLIKSLMHVGADGACSDLSRVFRLPHSVHSKTGKQIEVDIWTKREYQLTELYEYVPPMEKKRPTKRKGIIETLPAPKGVMTLYSLNTARKVDLEKIVEMRKGEIDHRHDMTYIYAFTTALIVKHQGATVEMTLQLNDRFTDPQKTREVKRTAKDAYKDAITFFDAYAKNDFEMKGLPRNLIKPMKNTTVMDKLNLKLTQDEVEHLTTLISKGEKQRRNTNYQKEKRRGKGIKSREEYIAATKKYEDETAKKRAQRKSITREEYLEQSTEKTDKQLEKLKELLKRDPKIKKTRLAKTLNVSRNHLYRMLRKLGEKV</sequence>
<organism evidence="2 3">
    <name type="scientific">Bacillus thuringiensis</name>
    <dbReference type="NCBI Taxonomy" id="1428"/>
    <lineage>
        <taxon>Bacteria</taxon>
        <taxon>Bacillati</taxon>
        <taxon>Bacillota</taxon>
        <taxon>Bacilli</taxon>
        <taxon>Bacillales</taxon>
        <taxon>Bacillaceae</taxon>
        <taxon>Bacillus</taxon>
        <taxon>Bacillus cereus group</taxon>
    </lineage>
</organism>
<evidence type="ECO:0000256" key="1">
    <source>
        <dbReference type="SAM" id="MobiDB-lite"/>
    </source>
</evidence>
<geneLocation type="plasmid" evidence="2 3">
    <name>p46701</name>
</geneLocation>
<proteinExistence type="predicted"/>
<dbReference type="AlphaFoldDB" id="A0A9W3X4F3"/>
<evidence type="ECO:0000313" key="3">
    <source>
        <dbReference type="Proteomes" id="UP000092743"/>
    </source>
</evidence>
<keyword evidence="2" id="KW-0614">Plasmid</keyword>
<accession>A0A9W3X4F3</accession>
<protein>
    <recommendedName>
        <fullName evidence="4">Replication protein</fullName>
    </recommendedName>
</protein>
<feature type="region of interest" description="Disordered" evidence="1">
    <location>
        <begin position="366"/>
        <end position="385"/>
    </location>
</feature>
<dbReference type="EMBL" id="CP015358">
    <property type="protein sequence ID" value="ANS52501.1"/>
    <property type="molecule type" value="Genomic_DNA"/>
</dbReference>
<evidence type="ECO:0008006" key="4">
    <source>
        <dbReference type="Google" id="ProtNLM"/>
    </source>
</evidence>
<dbReference type="Proteomes" id="UP000092743">
    <property type="component" value="Plasmid p46701"/>
</dbReference>
<name>A0A9W3X4F3_BACTU</name>
<evidence type="ECO:0000313" key="2">
    <source>
        <dbReference type="EMBL" id="ANS52501.1"/>
    </source>
</evidence>
<dbReference type="RefSeq" id="WP_065487210.1">
    <property type="nucleotide sequence ID" value="NZ_CP015358.1"/>
</dbReference>
<reference evidence="2 3" key="1">
    <citation type="submission" date="2016-04" db="EMBL/GenBank/DDBJ databases">
        <title>High quality genome of the nematocidal Bacillus thuringiensis MYBT18246.</title>
        <authorList>
            <person name="Hollensteiner J."/>
            <person name="Poehlein A."/>
            <person name="Sproeer C."/>
            <person name="Bunk B."/>
            <person name="Rosenstiel P."/>
            <person name="Schulenburg H."/>
            <person name="Liesegang H."/>
        </authorList>
    </citation>
    <scope>NUCLEOTIDE SEQUENCE [LARGE SCALE GENOMIC DNA]</scope>
    <source>
        <strain evidence="2 3">MYBT18246</strain>
        <plasmid evidence="2 3">p46701</plasmid>
    </source>
</reference>